<protein>
    <recommendedName>
        <fullName evidence="7">Fe2OG dioxygenase domain-containing protein</fullName>
    </recommendedName>
</protein>
<dbReference type="Pfam" id="PF14226">
    <property type="entry name" value="DIOX_N"/>
    <property type="match status" value="1"/>
</dbReference>
<dbReference type="EnsemblPlants" id="TraesCS1A02G320100.1">
    <property type="protein sequence ID" value="TraesCS1A02G320100.1"/>
    <property type="gene ID" value="TraesCS1A02G320100"/>
</dbReference>
<dbReference type="InterPro" id="IPR026992">
    <property type="entry name" value="DIOX_N"/>
</dbReference>
<comment type="similarity">
    <text evidence="2 6">Belongs to the iron/ascorbate-dependent oxidoreductase family.</text>
</comment>
<keyword evidence="3 6" id="KW-0479">Metal-binding</keyword>
<evidence type="ECO:0000313" key="8">
    <source>
        <dbReference type="EnsemblPlants" id="TraesCS1A02G320100.1"/>
    </source>
</evidence>
<dbReference type="Gramene" id="TraesCS1A02G320100.1">
    <property type="protein sequence ID" value="TraesCS1A02G320100.1"/>
    <property type="gene ID" value="TraesCS1A02G320100"/>
</dbReference>
<evidence type="ECO:0000256" key="1">
    <source>
        <dbReference type="ARBA" id="ARBA00001962"/>
    </source>
</evidence>
<dbReference type="InterPro" id="IPR044861">
    <property type="entry name" value="IPNS-like_FE2OG_OXY"/>
</dbReference>
<reference evidence="8" key="1">
    <citation type="submission" date="2018-08" db="EMBL/GenBank/DDBJ databases">
        <authorList>
            <person name="Rossello M."/>
        </authorList>
    </citation>
    <scope>NUCLEOTIDE SEQUENCE [LARGE SCALE GENOMIC DNA]</scope>
    <source>
        <strain evidence="8">cv. Chinese Spring</strain>
    </source>
</reference>
<keyword evidence="9" id="KW-1185">Reference proteome</keyword>
<evidence type="ECO:0000256" key="3">
    <source>
        <dbReference type="ARBA" id="ARBA00022723"/>
    </source>
</evidence>
<dbReference type="SMR" id="A0A3B5Y3N5"/>
<organism evidence="8">
    <name type="scientific">Triticum aestivum</name>
    <name type="common">Wheat</name>
    <dbReference type="NCBI Taxonomy" id="4565"/>
    <lineage>
        <taxon>Eukaryota</taxon>
        <taxon>Viridiplantae</taxon>
        <taxon>Streptophyta</taxon>
        <taxon>Embryophyta</taxon>
        <taxon>Tracheophyta</taxon>
        <taxon>Spermatophyta</taxon>
        <taxon>Magnoliopsida</taxon>
        <taxon>Liliopsida</taxon>
        <taxon>Poales</taxon>
        <taxon>Poaceae</taxon>
        <taxon>BOP clade</taxon>
        <taxon>Pooideae</taxon>
        <taxon>Triticodae</taxon>
        <taxon>Triticeae</taxon>
        <taxon>Triticinae</taxon>
        <taxon>Triticum</taxon>
    </lineage>
</organism>
<dbReference type="STRING" id="4565.A0A3B5Y3N5"/>
<dbReference type="InterPro" id="IPR005123">
    <property type="entry name" value="Oxoglu/Fe-dep_dioxygenase_dom"/>
</dbReference>
<sequence>MGSIGTVQMTVQELAGALGTPDVPAQYIVRAHQDQQLAAAVVAPVPVIDLGRLLKHGDGTSDEAAKLRSAIESWGLFMVSDNPSRARFKLCSDSAGAFSLKNELQLRTIPLFWSKTKQQYPCGFVCIFLQVSNHGVDAVMDDMMAASREFFRQPLEEKQRYTNLISGERFQFEGYGNDWVSSPDQIRDWTDRLYLKVEPEDERSIALWPTHPKTFRDALHEFTKKCGGVKDDLLRAMAKLLELDDDDYFVKHFGERPLTNARCSYYPECPRPELVFGLKPHSDGTVVTVLMVDDRVGGLQVLKDGVWWDVPIVPHTLLLIIGDQTEIMSNGIFKSPVHRVVTNTKKERLSVALDYSVDPEKEIEPSAQLINEKRSALYTKVKVKDYYARNYNDFTQGKMAIDTVKV</sequence>
<dbReference type="GO" id="GO:0046872">
    <property type="term" value="F:metal ion binding"/>
    <property type="evidence" value="ECO:0007669"/>
    <property type="project" value="UniProtKB-KW"/>
</dbReference>
<evidence type="ECO:0000256" key="4">
    <source>
        <dbReference type="ARBA" id="ARBA00023002"/>
    </source>
</evidence>
<dbReference type="PROSITE" id="PS51471">
    <property type="entry name" value="FE2OG_OXY"/>
    <property type="match status" value="1"/>
</dbReference>
<proteinExistence type="inferred from homology"/>
<keyword evidence="5 6" id="KW-0408">Iron</keyword>
<evidence type="ECO:0000256" key="5">
    <source>
        <dbReference type="ARBA" id="ARBA00023004"/>
    </source>
</evidence>
<gene>
    <name evidence="8" type="primary">LOC123172235</name>
</gene>
<name>A0A3B5Y3N5_WHEAT</name>
<dbReference type="Proteomes" id="UP000019116">
    <property type="component" value="Chromosome 1A"/>
</dbReference>
<accession>A0A3B5Y3N5</accession>
<dbReference type="AlphaFoldDB" id="A0A3B5Y3N5"/>
<dbReference type="Pfam" id="PF03171">
    <property type="entry name" value="2OG-FeII_Oxy"/>
    <property type="match status" value="1"/>
</dbReference>
<dbReference type="SUPFAM" id="SSF51197">
    <property type="entry name" value="Clavaminate synthase-like"/>
    <property type="match status" value="2"/>
</dbReference>
<dbReference type="Gene3D" id="2.60.120.330">
    <property type="entry name" value="B-lactam Antibiotic, Isopenicillin N Synthase, Chain"/>
    <property type="match status" value="1"/>
</dbReference>
<dbReference type="PANTHER" id="PTHR47991">
    <property type="entry name" value="OXOGLUTARATE/IRON-DEPENDENT DIOXYGENASE"/>
    <property type="match status" value="1"/>
</dbReference>
<evidence type="ECO:0000256" key="2">
    <source>
        <dbReference type="ARBA" id="ARBA00008056"/>
    </source>
</evidence>
<dbReference type="Gramene" id="TraesCS1A03G0793100.1">
    <property type="protein sequence ID" value="TraesCS1A03G0793100.1.CDS"/>
    <property type="gene ID" value="TraesCS1A03G0793100"/>
</dbReference>
<dbReference type="GO" id="GO:0016491">
    <property type="term" value="F:oxidoreductase activity"/>
    <property type="evidence" value="ECO:0007669"/>
    <property type="project" value="UniProtKB-KW"/>
</dbReference>
<feature type="domain" description="Fe2OG dioxygenase" evidence="7">
    <location>
        <begin position="257"/>
        <end position="357"/>
    </location>
</feature>
<evidence type="ECO:0000259" key="7">
    <source>
        <dbReference type="PROSITE" id="PS51471"/>
    </source>
</evidence>
<comment type="cofactor">
    <cofactor evidence="1">
        <name>Fe cation</name>
        <dbReference type="ChEBI" id="CHEBI:24875"/>
    </cofactor>
</comment>
<dbReference type="InterPro" id="IPR027443">
    <property type="entry name" value="IPNS-like_sf"/>
</dbReference>
<reference evidence="8" key="2">
    <citation type="submission" date="2018-10" db="UniProtKB">
        <authorList>
            <consortium name="EnsemblPlants"/>
        </authorList>
    </citation>
    <scope>IDENTIFICATION</scope>
</reference>
<dbReference type="InterPro" id="IPR050295">
    <property type="entry name" value="Plant_2OG-oxidoreductases"/>
</dbReference>
<keyword evidence="4 6" id="KW-0560">Oxidoreductase</keyword>
<dbReference type="PaxDb" id="4565-Traes_1DL_4CFBFAC6C.1"/>
<evidence type="ECO:0000256" key="6">
    <source>
        <dbReference type="RuleBase" id="RU003682"/>
    </source>
</evidence>
<evidence type="ECO:0000313" key="9">
    <source>
        <dbReference type="Proteomes" id="UP000019116"/>
    </source>
</evidence>
<dbReference type="OrthoDB" id="288590at2759"/>